<dbReference type="Pfam" id="PF10728">
    <property type="entry name" value="DUF2520"/>
    <property type="match status" value="1"/>
</dbReference>
<dbReference type="InterPro" id="IPR018931">
    <property type="entry name" value="DUF2520"/>
</dbReference>
<evidence type="ECO:0000259" key="2">
    <source>
        <dbReference type="Pfam" id="PF10728"/>
    </source>
</evidence>
<dbReference type="PANTHER" id="PTHR40459:SF1">
    <property type="entry name" value="CONSERVED HYPOTHETICAL ALANINE AND LEUCINE RICH PROTEIN"/>
    <property type="match status" value="1"/>
</dbReference>
<dbReference type="Gene3D" id="1.10.1040.20">
    <property type="entry name" value="ProC-like, C-terminal domain"/>
    <property type="match status" value="1"/>
</dbReference>
<protein>
    <submittedName>
        <fullName evidence="3">Predicted oxidoreductase, contains short-chain dehydrogenase (SDR) and DUF2520 domains</fullName>
    </submittedName>
</protein>
<dbReference type="InterPro" id="IPR037108">
    <property type="entry name" value="TM1727-like_C_sf"/>
</dbReference>
<keyword evidence="4" id="KW-1185">Reference proteome</keyword>
<feature type="domain" description="DUF2520" evidence="2">
    <location>
        <begin position="124"/>
        <end position="249"/>
    </location>
</feature>
<dbReference type="InterPro" id="IPR008927">
    <property type="entry name" value="6-PGluconate_DH-like_C_sf"/>
</dbReference>
<dbReference type="Pfam" id="PF03807">
    <property type="entry name" value="F420_oxidored"/>
    <property type="match status" value="1"/>
</dbReference>
<evidence type="ECO:0000259" key="1">
    <source>
        <dbReference type="Pfam" id="PF03807"/>
    </source>
</evidence>
<dbReference type="InterPro" id="IPR036291">
    <property type="entry name" value="NAD(P)-bd_dom_sf"/>
</dbReference>
<dbReference type="RefSeq" id="WP_079703793.1">
    <property type="nucleotide sequence ID" value="NZ_FUYR01000005.1"/>
</dbReference>
<dbReference type="SUPFAM" id="SSF51735">
    <property type="entry name" value="NAD(P)-binding Rossmann-fold domains"/>
    <property type="match status" value="1"/>
</dbReference>
<dbReference type="SUPFAM" id="SSF48179">
    <property type="entry name" value="6-phosphogluconate dehydrogenase C-terminal domain-like"/>
    <property type="match status" value="1"/>
</dbReference>
<feature type="domain" description="Pyrroline-5-carboxylate reductase catalytic N-terminal" evidence="1">
    <location>
        <begin position="3"/>
        <end position="88"/>
    </location>
</feature>
<dbReference type="PANTHER" id="PTHR40459">
    <property type="entry name" value="CONSERVED HYPOTHETICAL ALANINE AND LEUCINE RICH PROTEIN"/>
    <property type="match status" value="1"/>
</dbReference>
<dbReference type="Gene3D" id="3.40.50.720">
    <property type="entry name" value="NAD(P)-binding Rossmann-like Domain"/>
    <property type="match status" value="1"/>
</dbReference>
<accession>A0A1T5EY70</accession>
<evidence type="ECO:0000313" key="3">
    <source>
        <dbReference type="EMBL" id="SKB88914.1"/>
    </source>
</evidence>
<sequence>MNIVLLGSGNVATHLGRAFKMAGQTIDQVWSRDLEHAKQLADTLASQAIFDIDDINRSADLYIIAVKDSAITELAKSLDLTDKLIVHTSGSTSIDALIGVSDHIGVLYPLQTFSKNKAVDFRQIPIAIEANNPDDLAAIRAIADRISEKVTELSSAQRKALHVAAVFACNFTNHLFAVSQNLLKEENLDFDLIRPLIAETAHKVQLYDPVSVQTGPAVREDMEIINSHLEMLKDQPELQDLYKKLSQSIVNLHKHPQG</sequence>
<dbReference type="OrthoDB" id="9810755at2"/>
<dbReference type="InterPro" id="IPR028939">
    <property type="entry name" value="P5C_Rdtase_cat_N"/>
</dbReference>
<dbReference type="Proteomes" id="UP000189981">
    <property type="component" value="Unassembled WGS sequence"/>
</dbReference>
<dbReference type="AlphaFoldDB" id="A0A1T5EY70"/>
<dbReference type="STRING" id="572036.SAMN05661099_3289"/>
<name>A0A1T5EY70_9SPHI</name>
<gene>
    <name evidence="3" type="ORF">SAMN05661099_3289</name>
</gene>
<dbReference type="EMBL" id="FUYR01000005">
    <property type="protein sequence ID" value="SKB88914.1"/>
    <property type="molecule type" value="Genomic_DNA"/>
</dbReference>
<proteinExistence type="predicted"/>
<reference evidence="4" key="1">
    <citation type="submission" date="2017-02" db="EMBL/GenBank/DDBJ databases">
        <authorList>
            <person name="Varghese N."/>
            <person name="Submissions S."/>
        </authorList>
    </citation>
    <scope>NUCLEOTIDE SEQUENCE [LARGE SCALE GENOMIC DNA]</scope>
    <source>
        <strain evidence="4">DSM 22385</strain>
    </source>
</reference>
<evidence type="ECO:0000313" key="4">
    <source>
        <dbReference type="Proteomes" id="UP000189981"/>
    </source>
</evidence>
<organism evidence="3 4">
    <name type="scientific">Daejeonella lutea</name>
    <dbReference type="NCBI Taxonomy" id="572036"/>
    <lineage>
        <taxon>Bacteria</taxon>
        <taxon>Pseudomonadati</taxon>
        <taxon>Bacteroidota</taxon>
        <taxon>Sphingobacteriia</taxon>
        <taxon>Sphingobacteriales</taxon>
        <taxon>Sphingobacteriaceae</taxon>
        <taxon>Daejeonella</taxon>
    </lineage>
</organism>